<evidence type="ECO:0000313" key="8">
    <source>
        <dbReference type="Proteomes" id="UP000256845"/>
    </source>
</evidence>
<evidence type="ECO:0000256" key="2">
    <source>
        <dbReference type="ARBA" id="ARBA00016013"/>
    </source>
</evidence>
<evidence type="ECO:0000256" key="1">
    <source>
        <dbReference type="ARBA" id="ARBA00010577"/>
    </source>
</evidence>
<dbReference type="GO" id="GO:0044781">
    <property type="term" value="P:bacterial-type flagellum organization"/>
    <property type="evidence" value="ECO:0007669"/>
    <property type="project" value="UniProtKB-UniRule"/>
</dbReference>
<sequence length="221" mass="23609">MDVYSVSSGSSAYDTSAYQSSIDDSYDMFLSLLTTQLQNQNPTEPMDSDKITEQFLNYSSIEQQVQANSMLSSMLSMIEDLQNGNPTEYLGKEVTFFSSTAALKDGAAKWTYSASTDVDEVAVVIKDADGNKVYSETVTSAEAGMNDFTWDGVGTDGTEYTNGDLFTISLEETVGDTTKAISSISTTGIVEKVDWSSGSHILTVDGQLVGSSKVGAIASAQ</sequence>
<proteinExistence type="inferred from homology"/>
<comment type="similarity">
    <text evidence="1 5">Belongs to the FlgD family.</text>
</comment>
<dbReference type="Gene3D" id="2.30.30.910">
    <property type="match status" value="1"/>
</dbReference>
<evidence type="ECO:0000256" key="3">
    <source>
        <dbReference type="ARBA" id="ARBA00022795"/>
    </source>
</evidence>
<comment type="caution">
    <text evidence="7">The sequence shown here is derived from an EMBL/GenBank/DDBJ whole genome shotgun (WGS) entry which is preliminary data.</text>
</comment>
<evidence type="ECO:0000256" key="4">
    <source>
        <dbReference type="ARBA" id="ARBA00024746"/>
    </source>
</evidence>
<keyword evidence="8" id="KW-1185">Reference proteome</keyword>
<feature type="domain" description="FlgD/Vpr Ig-like" evidence="6">
    <location>
        <begin position="104"/>
        <end position="174"/>
    </location>
</feature>
<evidence type="ECO:0000256" key="5">
    <source>
        <dbReference type="RuleBase" id="RU362076"/>
    </source>
</evidence>
<dbReference type="EMBL" id="QRDW01000013">
    <property type="protein sequence ID" value="RED44803.1"/>
    <property type="molecule type" value="Genomic_DNA"/>
</dbReference>
<organism evidence="7 8">
    <name type="scientific">Aestuariispira insulae</name>
    <dbReference type="NCBI Taxonomy" id="1461337"/>
    <lineage>
        <taxon>Bacteria</taxon>
        <taxon>Pseudomonadati</taxon>
        <taxon>Pseudomonadota</taxon>
        <taxon>Alphaproteobacteria</taxon>
        <taxon>Rhodospirillales</taxon>
        <taxon>Kiloniellaceae</taxon>
        <taxon>Aestuariispira</taxon>
    </lineage>
</organism>
<protein>
    <recommendedName>
        <fullName evidence="2 5">Basal-body rod modification protein FlgD</fullName>
    </recommendedName>
</protein>
<keyword evidence="3 5" id="KW-1005">Bacterial flagellum biogenesis</keyword>
<accession>A0A3D9H5J9</accession>
<dbReference type="Pfam" id="PF13860">
    <property type="entry name" value="FlgD_ig"/>
    <property type="match status" value="1"/>
</dbReference>
<reference evidence="7 8" key="1">
    <citation type="submission" date="2018-07" db="EMBL/GenBank/DDBJ databases">
        <title>Genomic Encyclopedia of Type Strains, Phase III (KMG-III): the genomes of soil and plant-associated and newly described type strains.</title>
        <authorList>
            <person name="Whitman W."/>
        </authorList>
    </citation>
    <scope>NUCLEOTIDE SEQUENCE [LARGE SCALE GENOMIC DNA]</scope>
    <source>
        <strain evidence="7 8">CECT 8488</strain>
    </source>
</reference>
<dbReference type="InterPro" id="IPR005648">
    <property type="entry name" value="FlgD"/>
</dbReference>
<dbReference type="InterPro" id="IPR025965">
    <property type="entry name" value="FlgD/Vpr_Ig-like"/>
</dbReference>
<evidence type="ECO:0000313" key="7">
    <source>
        <dbReference type="EMBL" id="RED44803.1"/>
    </source>
</evidence>
<dbReference type="Pfam" id="PF03963">
    <property type="entry name" value="FlgD"/>
    <property type="match status" value="1"/>
</dbReference>
<dbReference type="RefSeq" id="WP_115938770.1">
    <property type="nucleotide sequence ID" value="NZ_QRDW01000013.1"/>
</dbReference>
<keyword evidence="7" id="KW-0966">Cell projection</keyword>
<keyword evidence="7" id="KW-0282">Flagellum</keyword>
<dbReference type="Proteomes" id="UP000256845">
    <property type="component" value="Unassembled WGS sequence"/>
</dbReference>
<evidence type="ECO:0000259" key="6">
    <source>
        <dbReference type="Pfam" id="PF13860"/>
    </source>
</evidence>
<name>A0A3D9H5J9_9PROT</name>
<gene>
    <name evidence="7" type="ORF">DFP90_1138</name>
</gene>
<comment type="function">
    <text evidence="4 5">Required for flagellar hook formation. May act as a scaffolding protein.</text>
</comment>
<dbReference type="AlphaFoldDB" id="A0A3D9H5J9"/>
<dbReference type="OrthoDB" id="9785233at2"/>
<keyword evidence="7" id="KW-0969">Cilium</keyword>
<dbReference type="Gene3D" id="2.60.40.4070">
    <property type="match status" value="1"/>
</dbReference>